<dbReference type="GO" id="GO:0005829">
    <property type="term" value="C:cytosol"/>
    <property type="evidence" value="ECO:0007669"/>
    <property type="project" value="TreeGrafter"/>
</dbReference>
<evidence type="ECO:0000256" key="4">
    <source>
        <dbReference type="ARBA" id="ARBA00004904"/>
    </source>
</evidence>
<keyword evidence="10 14" id="KW-0479">Metal-binding</keyword>
<feature type="binding site" evidence="14">
    <location>
        <position position="151"/>
    </location>
    <ligand>
        <name>Mg(2+)</name>
        <dbReference type="ChEBI" id="CHEBI:18420"/>
        <label>2</label>
    </ligand>
</feature>
<dbReference type="EC" id="4.1.99.12" evidence="7 14"/>
<comment type="catalytic activity">
    <reaction evidence="1 14">
        <text>D-ribulose 5-phosphate = (2S)-2-hydroxy-3-oxobutyl phosphate + formate + H(+)</text>
        <dbReference type="Rhea" id="RHEA:18457"/>
        <dbReference type="ChEBI" id="CHEBI:15378"/>
        <dbReference type="ChEBI" id="CHEBI:15740"/>
        <dbReference type="ChEBI" id="CHEBI:58121"/>
        <dbReference type="ChEBI" id="CHEBI:58830"/>
        <dbReference type="EC" id="4.1.99.12"/>
    </reaction>
</comment>
<dbReference type="Pfam" id="PF00926">
    <property type="entry name" value="DHBP_synthase"/>
    <property type="match status" value="1"/>
</dbReference>
<evidence type="ECO:0000256" key="11">
    <source>
        <dbReference type="ARBA" id="ARBA00022842"/>
    </source>
</evidence>
<evidence type="ECO:0000313" key="16">
    <source>
        <dbReference type="EMBL" id="PXA05187.1"/>
    </source>
</evidence>
<comment type="similarity">
    <text evidence="6">In the C-terminal section; belongs to the GTP cyclohydrolase II family.</text>
</comment>
<evidence type="ECO:0000256" key="12">
    <source>
        <dbReference type="ARBA" id="ARBA00023211"/>
    </source>
</evidence>
<evidence type="ECO:0000256" key="9">
    <source>
        <dbReference type="ARBA" id="ARBA00022619"/>
    </source>
</evidence>
<feature type="binding site" evidence="14">
    <location>
        <begin position="35"/>
        <end position="36"/>
    </location>
    <ligand>
        <name>D-ribulose 5-phosphate</name>
        <dbReference type="ChEBI" id="CHEBI:58121"/>
    </ligand>
</feature>
<protein>
    <recommendedName>
        <fullName evidence="8 14">3,4-dihydroxy-2-butanone 4-phosphate synthase</fullName>
        <shortName evidence="14">DHBP synthase</shortName>
        <ecNumber evidence="7 14">4.1.99.12</ecNumber>
    </recommendedName>
</protein>
<dbReference type="Gene3D" id="3.40.50.10990">
    <property type="entry name" value="GTP cyclohydrolase II"/>
    <property type="match status" value="1"/>
</dbReference>
<keyword evidence="13 14" id="KW-0456">Lyase</keyword>
<dbReference type="HAMAP" id="MF_00180">
    <property type="entry name" value="RibB"/>
    <property type="match status" value="1"/>
</dbReference>
<dbReference type="AlphaFoldDB" id="A0A317ZLY8"/>
<keyword evidence="12 14" id="KW-0464">Manganese</keyword>
<proteinExistence type="inferred from homology"/>
<feature type="binding site" evidence="14">
    <location>
        <position position="40"/>
    </location>
    <ligand>
        <name>D-ribulose 5-phosphate</name>
        <dbReference type="ChEBI" id="CHEBI:58121"/>
    </ligand>
</feature>
<dbReference type="GO" id="GO:0009231">
    <property type="term" value="P:riboflavin biosynthetic process"/>
    <property type="evidence" value="ECO:0007669"/>
    <property type="project" value="UniProtKB-UniRule"/>
</dbReference>
<keyword evidence="11 14" id="KW-0460">Magnesium</keyword>
<feature type="binding site" evidence="14">
    <location>
        <position position="36"/>
    </location>
    <ligand>
        <name>Mg(2+)</name>
        <dbReference type="ChEBI" id="CHEBI:18420"/>
        <label>2</label>
    </ligand>
</feature>
<evidence type="ECO:0000256" key="2">
    <source>
        <dbReference type="ARBA" id="ARBA00001936"/>
    </source>
</evidence>
<dbReference type="InterPro" id="IPR032677">
    <property type="entry name" value="GTP_cyclohydro_II"/>
</dbReference>
<comment type="caution">
    <text evidence="16">The sequence shown here is derived from an EMBL/GenBank/DDBJ whole genome shotgun (WGS) entry which is preliminary data.</text>
</comment>
<evidence type="ECO:0000256" key="6">
    <source>
        <dbReference type="ARBA" id="ARBA00008976"/>
    </source>
</evidence>
<feature type="binding site" evidence="14">
    <location>
        <position position="36"/>
    </location>
    <ligand>
        <name>Mg(2+)</name>
        <dbReference type="ChEBI" id="CHEBI:18420"/>
        <label>1</label>
    </ligand>
</feature>
<comment type="pathway">
    <text evidence="4 14">Cofactor biosynthesis; riboflavin biosynthesis; 2-hydroxy-3-oxobutyl phosphate from D-ribulose 5-phosphate: step 1/1.</text>
</comment>
<evidence type="ECO:0000313" key="17">
    <source>
        <dbReference type="Proteomes" id="UP000247099"/>
    </source>
</evidence>
<dbReference type="Proteomes" id="UP000247099">
    <property type="component" value="Unassembled WGS sequence"/>
</dbReference>
<feature type="domain" description="GTP cyclohydrolase II" evidence="15">
    <location>
        <begin position="219"/>
        <end position="369"/>
    </location>
</feature>
<dbReference type="PANTHER" id="PTHR21327">
    <property type="entry name" value="GTP CYCLOHYDROLASE II-RELATED"/>
    <property type="match status" value="1"/>
</dbReference>
<dbReference type="NCBIfam" id="TIGR00506">
    <property type="entry name" value="ribB"/>
    <property type="match status" value="1"/>
</dbReference>
<dbReference type="InterPro" id="IPR017945">
    <property type="entry name" value="DHBP_synth_RibB-like_a/b_dom"/>
</dbReference>
<comment type="cofactor">
    <cofactor evidence="14">
        <name>Mg(2+)</name>
        <dbReference type="ChEBI" id="CHEBI:18420"/>
    </cofactor>
    <cofactor evidence="14">
        <name>Mn(2+)</name>
        <dbReference type="ChEBI" id="CHEBI:29035"/>
    </cofactor>
    <text evidence="14">Binds 2 divalent metal cations per subunit. Magnesium or manganese.</text>
</comment>
<dbReference type="GO" id="GO:0030145">
    <property type="term" value="F:manganese ion binding"/>
    <property type="evidence" value="ECO:0007669"/>
    <property type="project" value="UniProtKB-UniRule"/>
</dbReference>
<comment type="similarity">
    <text evidence="5">In the N-terminal section; belongs to the DHBP synthase family.</text>
</comment>
<organism evidence="16 17">
    <name type="scientific">Coraliomargarita sinensis</name>
    <dbReference type="NCBI Taxonomy" id="2174842"/>
    <lineage>
        <taxon>Bacteria</taxon>
        <taxon>Pseudomonadati</taxon>
        <taxon>Verrucomicrobiota</taxon>
        <taxon>Opitutia</taxon>
        <taxon>Puniceicoccales</taxon>
        <taxon>Coraliomargaritaceae</taxon>
        <taxon>Coraliomargarita</taxon>
    </lineage>
</organism>
<dbReference type="GO" id="GO:0003935">
    <property type="term" value="F:GTP cyclohydrolase II activity"/>
    <property type="evidence" value="ECO:0007669"/>
    <property type="project" value="TreeGrafter"/>
</dbReference>
<evidence type="ECO:0000256" key="1">
    <source>
        <dbReference type="ARBA" id="ARBA00000141"/>
    </source>
</evidence>
<evidence type="ECO:0000256" key="10">
    <source>
        <dbReference type="ARBA" id="ARBA00022723"/>
    </source>
</evidence>
<dbReference type="FunFam" id="3.90.870.10:FF:000001">
    <property type="entry name" value="Riboflavin biosynthesis protein RibBA"/>
    <property type="match status" value="1"/>
</dbReference>
<dbReference type="SUPFAM" id="SSF55821">
    <property type="entry name" value="YrdC/RibB"/>
    <property type="match status" value="1"/>
</dbReference>
<feature type="site" description="Essential for catalytic activity" evidence="14">
    <location>
        <position position="172"/>
    </location>
</feature>
<dbReference type="GO" id="GO:0000287">
    <property type="term" value="F:magnesium ion binding"/>
    <property type="evidence" value="ECO:0007669"/>
    <property type="project" value="UniProtKB-UniRule"/>
</dbReference>
<comment type="function">
    <text evidence="3 14">Catalyzes the conversion of D-ribulose 5-phosphate to formate and 3,4-dihydroxy-2-butanone 4-phosphate.</text>
</comment>
<dbReference type="FunCoup" id="A0A317ZLY8">
    <property type="interactions" value="340"/>
</dbReference>
<dbReference type="InterPro" id="IPR036144">
    <property type="entry name" value="RibA-like_sf"/>
</dbReference>
<dbReference type="InParanoid" id="A0A317ZLY8"/>
<comment type="subunit">
    <text evidence="14">Homodimer.</text>
</comment>
<evidence type="ECO:0000256" key="14">
    <source>
        <dbReference type="HAMAP-Rule" id="MF_00180"/>
    </source>
</evidence>
<dbReference type="PIRSF" id="PIRSF001259">
    <property type="entry name" value="RibA"/>
    <property type="match status" value="1"/>
</dbReference>
<name>A0A317ZLY8_9BACT</name>
<gene>
    <name evidence="14 16" type="primary">ribB</name>
    <name evidence="16" type="ORF">DDZ13_04295</name>
</gene>
<comment type="cofactor">
    <cofactor evidence="2">
        <name>Mn(2+)</name>
        <dbReference type="ChEBI" id="CHEBI:29035"/>
    </cofactor>
</comment>
<evidence type="ECO:0000256" key="7">
    <source>
        <dbReference type="ARBA" id="ARBA00012153"/>
    </source>
</evidence>
<keyword evidence="17" id="KW-1185">Reference proteome</keyword>
<dbReference type="GO" id="GO:0008686">
    <property type="term" value="F:3,4-dihydroxy-2-butanone-4-phosphate synthase activity"/>
    <property type="evidence" value="ECO:0007669"/>
    <property type="project" value="UniProtKB-UniRule"/>
</dbReference>
<dbReference type="InterPro" id="IPR000422">
    <property type="entry name" value="DHBP_synthase_RibB"/>
</dbReference>
<evidence type="ECO:0000256" key="13">
    <source>
        <dbReference type="ARBA" id="ARBA00023239"/>
    </source>
</evidence>
<dbReference type="UniPathway" id="UPA00275">
    <property type="reaction ID" value="UER00399"/>
</dbReference>
<dbReference type="EMBL" id="QHJQ01000002">
    <property type="protein sequence ID" value="PXA05187.1"/>
    <property type="molecule type" value="Genomic_DNA"/>
</dbReference>
<keyword evidence="9 14" id="KW-0686">Riboflavin biosynthesis</keyword>
<evidence type="ECO:0000256" key="8">
    <source>
        <dbReference type="ARBA" id="ARBA00018836"/>
    </source>
</evidence>
<reference evidence="16 17" key="1">
    <citation type="submission" date="2018-05" db="EMBL/GenBank/DDBJ databases">
        <title>Coraliomargarita sinensis sp. nov., isolated from a marine solar saltern.</title>
        <authorList>
            <person name="Zhou L.Y."/>
        </authorList>
    </citation>
    <scope>NUCLEOTIDE SEQUENCE [LARGE SCALE GENOMIC DNA]</scope>
    <source>
        <strain evidence="16 17">WN38</strain>
    </source>
</reference>
<dbReference type="Gene3D" id="3.90.870.10">
    <property type="entry name" value="DHBP synthase"/>
    <property type="match status" value="1"/>
</dbReference>
<dbReference type="SUPFAM" id="SSF142695">
    <property type="entry name" value="RibA-like"/>
    <property type="match status" value="1"/>
</dbReference>
<accession>A0A317ZLY8</accession>
<dbReference type="RefSeq" id="WP_110130188.1">
    <property type="nucleotide sequence ID" value="NZ_QHJQ01000002.1"/>
</dbReference>
<evidence type="ECO:0000256" key="3">
    <source>
        <dbReference type="ARBA" id="ARBA00002284"/>
    </source>
</evidence>
<sequence length="371" mass="40868">MTAEKHSSNAFDSVESAIQDIAEGKMVIVTDDEARENEGDLVMAASMATPQAINQMILHARGLICVPMLAHQLKKLGINPMAAENNESHQTDFAISVDAAEGITTGISAYDRAETIRILGNPDSEPDMLVQPGHVFPLRAKPGGVLQRAGHTEAAVDLAQLAGLNPSGVICEILNEDGSLARLPDLIEFKKKHDLKLICIADLIEYRHTRDKLVEHLLTRPFESEFGTFDLHIFRSVLNDRQHIALSMGQLDERPTLVRVQSENLLGDIFRSKALGGYNSLNKAMEMIAQKKHGLLLYIEQPQGGIRVIDGKDEAALKDVGPRKMDFRDYGIGAQILVELGLKKIRLLSSTQRKVIGLDGYDLEIVEQIEI</sequence>
<feature type="site" description="Essential for catalytic activity" evidence="14">
    <location>
        <position position="134"/>
    </location>
</feature>
<feature type="binding site" evidence="14">
    <location>
        <begin position="148"/>
        <end position="152"/>
    </location>
    <ligand>
        <name>D-ribulose 5-phosphate</name>
        <dbReference type="ChEBI" id="CHEBI:58121"/>
    </ligand>
</feature>
<dbReference type="PANTHER" id="PTHR21327:SF18">
    <property type="entry name" value="3,4-DIHYDROXY-2-BUTANONE 4-PHOSPHATE SYNTHASE"/>
    <property type="match status" value="1"/>
</dbReference>
<evidence type="ECO:0000259" key="15">
    <source>
        <dbReference type="Pfam" id="PF00925"/>
    </source>
</evidence>
<evidence type="ECO:0000256" key="5">
    <source>
        <dbReference type="ARBA" id="ARBA00005520"/>
    </source>
</evidence>
<comment type="similarity">
    <text evidence="14">Belongs to the DHBP synthase family.</text>
</comment>
<dbReference type="Pfam" id="PF00925">
    <property type="entry name" value="GTP_cyclohydro2"/>
    <property type="match status" value="1"/>
</dbReference>
<dbReference type="OrthoDB" id="9793111at2"/>